<dbReference type="OrthoDB" id="3386446at2"/>
<dbReference type="Proteomes" id="UP000245683">
    <property type="component" value="Unassembled WGS sequence"/>
</dbReference>
<organism evidence="1 2">
    <name type="scientific">Micromonospora globispora</name>
    <dbReference type="NCBI Taxonomy" id="1450148"/>
    <lineage>
        <taxon>Bacteria</taxon>
        <taxon>Bacillati</taxon>
        <taxon>Actinomycetota</taxon>
        <taxon>Actinomycetes</taxon>
        <taxon>Micromonosporales</taxon>
        <taxon>Micromonosporaceae</taxon>
        <taxon>Micromonospora</taxon>
    </lineage>
</organism>
<dbReference type="RefSeq" id="WP_109948318.1">
    <property type="nucleotide sequence ID" value="NZ_QGSV01000484.1"/>
</dbReference>
<sequence length="96" mass="10372">MTTSTPNIAAQERMTPEDYIVTNVAAHFAARGELAYQRFLAGYYAESVRLIHHAHVADCTAGPDESCATCDAIRVGLVGRLVEQRTGKEVTGHGQP</sequence>
<gene>
    <name evidence="1" type="ORF">DLJ46_32690</name>
</gene>
<dbReference type="AlphaFoldDB" id="A0A317JVW8"/>
<evidence type="ECO:0000313" key="2">
    <source>
        <dbReference type="Proteomes" id="UP000245683"/>
    </source>
</evidence>
<accession>A0A317JVW8</accession>
<reference evidence="2" key="1">
    <citation type="submission" date="2018-05" db="EMBL/GenBank/DDBJ databases">
        <title>Micromonospora globispora sp. nov. and Micromonospora rugosa sp. nov., isolated from marine sediment.</title>
        <authorList>
            <person name="Carro L."/>
            <person name="Aysel V."/>
            <person name="Cetin D."/>
            <person name="Igual J.M."/>
            <person name="Klenk H.-P."/>
            <person name="Trujillo M.E."/>
            <person name="Sahin N."/>
        </authorList>
    </citation>
    <scope>NUCLEOTIDE SEQUENCE [LARGE SCALE GENOMIC DNA]</scope>
    <source>
        <strain evidence="2">S2904</strain>
    </source>
</reference>
<comment type="caution">
    <text evidence="1">The sequence shown here is derived from an EMBL/GenBank/DDBJ whole genome shotgun (WGS) entry which is preliminary data.</text>
</comment>
<dbReference type="EMBL" id="QGSV01000484">
    <property type="protein sequence ID" value="PWU43203.1"/>
    <property type="molecule type" value="Genomic_DNA"/>
</dbReference>
<proteinExistence type="predicted"/>
<protein>
    <submittedName>
        <fullName evidence="1">Uncharacterized protein</fullName>
    </submittedName>
</protein>
<name>A0A317JVW8_9ACTN</name>
<keyword evidence="2" id="KW-1185">Reference proteome</keyword>
<evidence type="ECO:0000313" key="1">
    <source>
        <dbReference type="EMBL" id="PWU43203.1"/>
    </source>
</evidence>